<protein>
    <submittedName>
        <fullName evidence="2">Uncharacterized protein</fullName>
    </submittedName>
</protein>
<organism evidence="2 3">
    <name type="scientific">Dentipellis fragilis</name>
    <dbReference type="NCBI Taxonomy" id="205917"/>
    <lineage>
        <taxon>Eukaryota</taxon>
        <taxon>Fungi</taxon>
        <taxon>Dikarya</taxon>
        <taxon>Basidiomycota</taxon>
        <taxon>Agaricomycotina</taxon>
        <taxon>Agaricomycetes</taxon>
        <taxon>Russulales</taxon>
        <taxon>Hericiaceae</taxon>
        <taxon>Dentipellis</taxon>
    </lineage>
</organism>
<gene>
    <name evidence="2" type="ORF">EVG20_g3970</name>
</gene>
<dbReference type="AlphaFoldDB" id="A0A4Y9Z0C7"/>
<name>A0A4Y9Z0C7_9AGAM</name>
<feature type="compositionally biased region" description="Basic residues" evidence="1">
    <location>
        <begin position="52"/>
        <end position="61"/>
    </location>
</feature>
<evidence type="ECO:0000313" key="2">
    <source>
        <dbReference type="EMBL" id="TFY67368.1"/>
    </source>
</evidence>
<dbReference type="Proteomes" id="UP000298327">
    <property type="component" value="Unassembled WGS sequence"/>
</dbReference>
<evidence type="ECO:0000256" key="1">
    <source>
        <dbReference type="SAM" id="MobiDB-lite"/>
    </source>
</evidence>
<comment type="caution">
    <text evidence="2">The sequence shown here is derived from an EMBL/GenBank/DDBJ whole genome shotgun (WGS) entry which is preliminary data.</text>
</comment>
<accession>A0A4Y9Z0C7</accession>
<evidence type="ECO:0000313" key="3">
    <source>
        <dbReference type="Proteomes" id="UP000298327"/>
    </source>
</evidence>
<sequence length="320" mass="34346">MTTSRAHDRKRRASLPTLAVTSSSAPPPRATSLAPAPARPPSPACNIEHQYHSPHARRSPARTHMPPINLCSAALAAPMPPASGPGTCRPIFTSAPDACTSCGVLSSVGHSSTCPWPPRSSALFPTRSAQLNLESCLDALGLSTHVRTLLEHAMLLIEDLGLISLPRASEYESQKPSPMYSFRPALHPSAVSQPFAFCTQNTICSGSSRGSHRLASSLTITSAQGEPIDNRCEYAPVVLLLPQVHAEQLTELLFYLINGLQGPSIPPTSHWAVFSTPATRTASSDLYATRTRLHSDIEMCRSLASADIETKAPRMHHPFL</sequence>
<proteinExistence type="predicted"/>
<reference evidence="2 3" key="1">
    <citation type="submission" date="2019-02" db="EMBL/GenBank/DDBJ databases">
        <title>Genome sequencing of the rare red list fungi Dentipellis fragilis.</title>
        <authorList>
            <person name="Buettner E."/>
            <person name="Kellner H."/>
        </authorList>
    </citation>
    <scope>NUCLEOTIDE SEQUENCE [LARGE SCALE GENOMIC DNA]</scope>
    <source>
        <strain evidence="2 3">DSM 105465</strain>
    </source>
</reference>
<keyword evidence="3" id="KW-1185">Reference proteome</keyword>
<feature type="region of interest" description="Disordered" evidence="1">
    <location>
        <begin position="1"/>
        <end position="64"/>
    </location>
</feature>
<dbReference type="EMBL" id="SEOQ01000192">
    <property type="protein sequence ID" value="TFY67368.1"/>
    <property type="molecule type" value="Genomic_DNA"/>
</dbReference>